<dbReference type="CDD" id="cd07067">
    <property type="entry name" value="HP_PGM_like"/>
    <property type="match status" value="1"/>
</dbReference>
<dbReference type="InterPro" id="IPR001345">
    <property type="entry name" value="PG/BPGM_mutase_AS"/>
</dbReference>
<protein>
    <recommendedName>
        <fullName evidence="1">Alpha-ribazole phosphatase</fullName>
        <ecNumber evidence="1">3.1.3.73</ecNumber>
    </recommendedName>
</protein>
<evidence type="ECO:0000256" key="2">
    <source>
        <dbReference type="SAM" id="Phobius"/>
    </source>
</evidence>
<dbReference type="Pfam" id="PF00300">
    <property type="entry name" value="His_Phos_1"/>
    <property type="match status" value="1"/>
</dbReference>
<organism evidence="3 4">
    <name type="scientific">Martelella alba</name>
    <dbReference type="NCBI Taxonomy" id="2590451"/>
    <lineage>
        <taxon>Bacteria</taxon>
        <taxon>Pseudomonadati</taxon>
        <taxon>Pseudomonadota</taxon>
        <taxon>Alphaproteobacteria</taxon>
        <taxon>Hyphomicrobiales</taxon>
        <taxon>Aurantimonadaceae</taxon>
        <taxon>Martelella</taxon>
    </lineage>
</organism>
<dbReference type="InterPro" id="IPR013078">
    <property type="entry name" value="His_Pase_superF_clade-1"/>
</dbReference>
<dbReference type="PANTHER" id="PTHR48100:SF59">
    <property type="entry name" value="ADENOSYLCOBALAMIN_ALPHA-RIBAZOLE PHOSPHATASE"/>
    <property type="match status" value="1"/>
</dbReference>
<dbReference type="EMBL" id="SZPQ01000002">
    <property type="protein sequence ID" value="TKI08027.1"/>
    <property type="molecule type" value="Genomic_DNA"/>
</dbReference>
<keyword evidence="2" id="KW-1133">Transmembrane helix</keyword>
<dbReference type="PANTHER" id="PTHR48100">
    <property type="entry name" value="BROAD-SPECIFICITY PHOSPHATASE YOR283W-RELATED"/>
    <property type="match status" value="1"/>
</dbReference>
<dbReference type="Gene3D" id="3.40.50.1240">
    <property type="entry name" value="Phosphoglycerate mutase-like"/>
    <property type="match status" value="1"/>
</dbReference>
<name>A0ABY2SPK8_9HYPH</name>
<evidence type="ECO:0000256" key="1">
    <source>
        <dbReference type="NCBIfam" id="TIGR03162"/>
    </source>
</evidence>
<dbReference type="NCBIfam" id="TIGR03162">
    <property type="entry name" value="ribazole_cobC"/>
    <property type="match status" value="1"/>
</dbReference>
<dbReference type="SUPFAM" id="SSF53254">
    <property type="entry name" value="Phosphoglycerate mutase-like"/>
    <property type="match status" value="1"/>
</dbReference>
<gene>
    <name evidence="3" type="primary">cobC</name>
    <name evidence="3" type="ORF">FCN80_02410</name>
</gene>
<proteinExistence type="predicted"/>
<dbReference type="EC" id="3.1.3.73" evidence="1"/>
<keyword evidence="2" id="KW-0812">Transmembrane</keyword>
<dbReference type="PIRSF" id="PIRSF000709">
    <property type="entry name" value="6PFK_2-Ptase"/>
    <property type="match status" value="1"/>
</dbReference>
<dbReference type="PROSITE" id="PS00175">
    <property type="entry name" value="PG_MUTASE"/>
    <property type="match status" value="1"/>
</dbReference>
<dbReference type="Proteomes" id="UP000305202">
    <property type="component" value="Unassembled WGS sequence"/>
</dbReference>
<dbReference type="InterPro" id="IPR050275">
    <property type="entry name" value="PGM_Phosphatase"/>
</dbReference>
<reference evidence="3 4" key="1">
    <citation type="submission" date="2019-04" db="EMBL/GenBank/DDBJ databases">
        <authorList>
            <person name="Li M."/>
            <person name="Gao C."/>
        </authorList>
    </citation>
    <scope>NUCLEOTIDE SEQUENCE [LARGE SCALE GENOMIC DNA]</scope>
    <source>
        <strain evidence="3 4">BGMRC 2031</strain>
    </source>
</reference>
<comment type="caution">
    <text evidence="3">The sequence shown here is derived from an EMBL/GenBank/DDBJ whole genome shotgun (WGS) entry which is preliminary data.</text>
</comment>
<keyword evidence="2" id="KW-0472">Membrane</keyword>
<evidence type="ECO:0000313" key="4">
    <source>
        <dbReference type="Proteomes" id="UP000305202"/>
    </source>
</evidence>
<feature type="transmembrane region" description="Helical" evidence="2">
    <location>
        <begin position="150"/>
        <end position="171"/>
    </location>
</feature>
<dbReference type="SMART" id="SM00855">
    <property type="entry name" value="PGAM"/>
    <property type="match status" value="1"/>
</dbReference>
<dbReference type="RefSeq" id="WP_136988299.1">
    <property type="nucleotide sequence ID" value="NZ_SZPQ01000002.1"/>
</dbReference>
<keyword evidence="4" id="KW-1185">Reference proteome</keyword>
<dbReference type="InterPro" id="IPR029033">
    <property type="entry name" value="His_PPase_superfam"/>
</dbReference>
<dbReference type="InterPro" id="IPR017578">
    <property type="entry name" value="Ribazole_CobC"/>
</dbReference>
<accession>A0ABY2SPK8</accession>
<evidence type="ECO:0000313" key="3">
    <source>
        <dbReference type="EMBL" id="TKI08027.1"/>
    </source>
</evidence>
<sequence>MNLYLVRHGETQANCDGVYCGVSDVPLTARGRRQAAQVARQLAGVRFDRVLASGLRRTQETAQILCPDSPPECRPIWNEMDFGEWELRHHRDLRREDAIRYRAWCDDWQQTVPPGGESFPAFSRRVAGAAGELARENPAGTLLLVGHQGVLSLLLAVLLGLPPAGMWHFTFRQDAYSRLRFADGFCVVTCLNDGGRQPDR</sequence>